<evidence type="ECO:0000256" key="1">
    <source>
        <dbReference type="SAM" id="MobiDB-lite"/>
    </source>
</evidence>
<evidence type="ECO:0000313" key="3">
    <source>
        <dbReference type="Proteomes" id="UP000837857"/>
    </source>
</evidence>
<dbReference type="EMBL" id="OW152827">
    <property type="protein sequence ID" value="CAH2044069.1"/>
    <property type="molecule type" value="Genomic_DNA"/>
</dbReference>
<protein>
    <submittedName>
        <fullName evidence="2">Uncharacterized protein</fullName>
    </submittedName>
</protein>
<name>A0ABN8HYU4_9NEOP</name>
<reference evidence="2" key="1">
    <citation type="submission" date="2022-03" db="EMBL/GenBank/DDBJ databases">
        <authorList>
            <person name="Martin H S."/>
        </authorList>
    </citation>
    <scope>NUCLEOTIDE SEQUENCE</scope>
</reference>
<keyword evidence="3" id="KW-1185">Reference proteome</keyword>
<dbReference type="Proteomes" id="UP000837857">
    <property type="component" value="Chromosome 15"/>
</dbReference>
<feature type="non-terminal residue" evidence="2">
    <location>
        <position position="66"/>
    </location>
</feature>
<accession>A0ABN8HYU4</accession>
<organism evidence="2 3">
    <name type="scientific">Iphiclides podalirius</name>
    <name type="common">scarce swallowtail</name>
    <dbReference type="NCBI Taxonomy" id="110791"/>
    <lineage>
        <taxon>Eukaryota</taxon>
        <taxon>Metazoa</taxon>
        <taxon>Ecdysozoa</taxon>
        <taxon>Arthropoda</taxon>
        <taxon>Hexapoda</taxon>
        <taxon>Insecta</taxon>
        <taxon>Pterygota</taxon>
        <taxon>Neoptera</taxon>
        <taxon>Endopterygota</taxon>
        <taxon>Lepidoptera</taxon>
        <taxon>Glossata</taxon>
        <taxon>Ditrysia</taxon>
        <taxon>Papilionoidea</taxon>
        <taxon>Papilionidae</taxon>
        <taxon>Papilioninae</taxon>
        <taxon>Iphiclides</taxon>
    </lineage>
</organism>
<evidence type="ECO:0000313" key="2">
    <source>
        <dbReference type="EMBL" id="CAH2044069.1"/>
    </source>
</evidence>
<feature type="region of interest" description="Disordered" evidence="1">
    <location>
        <begin position="1"/>
        <end position="22"/>
    </location>
</feature>
<gene>
    <name evidence="2" type="ORF">IPOD504_LOCUS4565</name>
</gene>
<proteinExistence type="predicted"/>
<sequence length="66" mass="7075">MREVGKFENGMSIAGGRPNLPHAPLTCGDKKGEMTATWGRGCPLPATDFIATSRAKQCTLIPQMMP</sequence>